<name>A0A8S3EX28_9BILA</name>
<dbReference type="Proteomes" id="UP000681967">
    <property type="component" value="Unassembled WGS sequence"/>
</dbReference>
<organism evidence="1 2">
    <name type="scientific">Rotaria magnacalcarata</name>
    <dbReference type="NCBI Taxonomy" id="392030"/>
    <lineage>
        <taxon>Eukaryota</taxon>
        <taxon>Metazoa</taxon>
        <taxon>Spiralia</taxon>
        <taxon>Gnathifera</taxon>
        <taxon>Rotifera</taxon>
        <taxon>Eurotatoria</taxon>
        <taxon>Bdelloidea</taxon>
        <taxon>Philodinida</taxon>
        <taxon>Philodinidae</taxon>
        <taxon>Rotaria</taxon>
    </lineage>
</organism>
<evidence type="ECO:0000313" key="2">
    <source>
        <dbReference type="Proteomes" id="UP000681967"/>
    </source>
</evidence>
<gene>
    <name evidence="1" type="ORF">BYL167_LOCUS63075</name>
</gene>
<dbReference type="AlphaFoldDB" id="A0A8S3EX28"/>
<reference evidence="1" key="1">
    <citation type="submission" date="2021-02" db="EMBL/GenBank/DDBJ databases">
        <authorList>
            <person name="Nowell W R."/>
        </authorList>
    </citation>
    <scope>NUCLEOTIDE SEQUENCE</scope>
</reference>
<feature type="non-terminal residue" evidence="1">
    <location>
        <position position="1"/>
    </location>
</feature>
<evidence type="ECO:0000313" key="1">
    <source>
        <dbReference type="EMBL" id="CAF5090293.1"/>
    </source>
</evidence>
<accession>A0A8S3EX28</accession>
<proteinExistence type="predicted"/>
<protein>
    <submittedName>
        <fullName evidence="1">Uncharacterized protein</fullName>
    </submittedName>
</protein>
<sequence length="156" mass="18361">PTPCFAVTFLHQAIFDKWSLIQLREAELTSLFTSNAPSHSSSLSSSSSLKNVLEYQNEHISDNEDEEIFVSSISRINGTNPLNNLIRPLYQLKHILRQRDVRYVHLKLDKSSQVLSIGMKRSSLVDLYFDRLSGDLFDKKHYYQHRQHRQHQHRYY</sequence>
<dbReference type="EMBL" id="CAJOBH010235894">
    <property type="protein sequence ID" value="CAF5090293.1"/>
    <property type="molecule type" value="Genomic_DNA"/>
</dbReference>
<comment type="caution">
    <text evidence="1">The sequence shown here is derived from an EMBL/GenBank/DDBJ whole genome shotgun (WGS) entry which is preliminary data.</text>
</comment>